<name>X1KIF3_9ZZZZ</name>
<feature type="non-terminal residue" evidence="1">
    <location>
        <position position="1"/>
    </location>
</feature>
<protein>
    <submittedName>
        <fullName evidence="1">Uncharacterized protein</fullName>
    </submittedName>
</protein>
<organism evidence="1">
    <name type="scientific">marine sediment metagenome</name>
    <dbReference type="NCBI Taxonomy" id="412755"/>
    <lineage>
        <taxon>unclassified sequences</taxon>
        <taxon>metagenomes</taxon>
        <taxon>ecological metagenomes</taxon>
    </lineage>
</organism>
<gene>
    <name evidence="1" type="ORF">S03H2_55631</name>
</gene>
<dbReference type="AlphaFoldDB" id="X1KIF3"/>
<comment type="caution">
    <text evidence="1">The sequence shown here is derived from an EMBL/GenBank/DDBJ whole genome shotgun (WGS) entry which is preliminary data.</text>
</comment>
<proteinExistence type="predicted"/>
<sequence>VLMYLEIIATVVQNQNVMAVRVRFVQKLDPQAARAKAIVQRMITRVALN</sequence>
<dbReference type="EMBL" id="BARU01035552">
    <property type="protein sequence ID" value="GAH81848.1"/>
    <property type="molecule type" value="Genomic_DNA"/>
</dbReference>
<evidence type="ECO:0000313" key="1">
    <source>
        <dbReference type="EMBL" id="GAH81848.1"/>
    </source>
</evidence>
<reference evidence="1" key="1">
    <citation type="journal article" date="2014" name="Front. Microbiol.">
        <title>High frequency of phylogenetically diverse reductive dehalogenase-homologous genes in deep subseafloor sedimentary metagenomes.</title>
        <authorList>
            <person name="Kawai M."/>
            <person name="Futagami T."/>
            <person name="Toyoda A."/>
            <person name="Takaki Y."/>
            <person name="Nishi S."/>
            <person name="Hori S."/>
            <person name="Arai W."/>
            <person name="Tsubouchi T."/>
            <person name="Morono Y."/>
            <person name="Uchiyama I."/>
            <person name="Ito T."/>
            <person name="Fujiyama A."/>
            <person name="Inagaki F."/>
            <person name="Takami H."/>
        </authorList>
    </citation>
    <scope>NUCLEOTIDE SEQUENCE</scope>
    <source>
        <strain evidence="1">Expedition CK06-06</strain>
    </source>
</reference>
<accession>X1KIF3</accession>